<evidence type="ECO:0000256" key="9">
    <source>
        <dbReference type="SAM" id="Phobius"/>
    </source>
</evidence>
<feature type="transmembrane region" description="Helical" evidence="9">
    <location>
        <begin position="338"/>
        <end position="363"/>
    </location>
</feature>
<dbReference type="AlphaFoldDB" id="A0A4R7CCQ4"/>
<dbReference type="GO" id="GO:0005886">
    <property type="term" value="C:plasma membrane"/>
    <property type="evidence" value="ECO:0007669"/>
    <property type="project" value="UniProtKB-SubCell"/>
</dbReference>
<keyword evidence="6 9" id="KW-1133">Transmembrane helix</keyword>
<sequence>MAGAFSSSRRGEVEGKGPRFNASALVAAGIVVAGLYLAREVLVPFVIAVLLSFVLAIPVRLLQGFGLGRAFPVALVVLLAFLALFGIATVVASQATDLAGELPRYQSTIREKIGAMKSAASGSGPLERFADMLQNLSEEFGRKPAATDNPTAPPIQKPIPVEITTQSSPITTLLNVISPVLHPLAMTGLVIVFTVFMLLQRGDLRNRAIRLAGSRDLQRTTAAMNDAATRLSRFFLVQVLLNGSFGIVVGIGLWLIGVPSPILWGILAAISRFIPYVGVVIATLGPLVLAAAVDPNWTMLVITAIFFGVSEFLLGQVIEPLVYGHSTGLSPIAVIASVTFWTWLWGPIGLLLATPLTVCLVVLGRHVERLAFLDVMLGDRPPLTVTESFYQRVLAGDSGEAIEQAEDFLKEHRLSTFYDEVATKSLGLAQADLSRRALDDDHLTRIGDTMALLIEDLEEHEDPPGDPEDRRPETRREVKRAAGDEGLDVSLEEADLSAARLPVIDRAALPAGWRGAAAVVCIAGRNELDRIGALMLAQILEKHGLGTRVEAAESLMPGASIVQMPEHDTRIVVLSYLDTGSPVHIRYAVRRLRRRFPDARIVVGSWGTAQDQSKTVCETARSDACVSRLVDAAALCLDAALNPTDGTQEAALADEGEAPPLAAGRA</sequence>
<comment type="subcellular location">
    <subcellularLocation>
        <location evidence="1">Cell membrane</location>
        <topology evidence="1">Multi-pass membrane protein</topology>
    </subcellularLocation>
</comment>
<feature type="transmembrane region" description="Helical" evidence="9">
    <location>
        <begin position="20"/>
        <end position="37"/>
    </location>
</feature>
<dbReference type="GO" id="GO:0031419">
    <property type="term" value="F:cobalamin binding"/>
    <property type="evidence" value="ECO:0007669"/>
    <property type="project" value="InterPro"/>
</dbReference>
<evidence type="ECO:0000256" key="6">
    <source>
        <dbReference type="ARBA" id="ARBA00022989"/>
    </source>
</evidence>
<protein>
    <submittedName>
        <fullName evidence="10">Putative PurR-regulated permease PerM</fullName>
    </submittedName>
</protein>
<feature type="transmembrane region" description="Helical" evidence="9">
    <location>
        <begin position="234"/>
        <end position="256"/>
    </location>
</feature>
<proteinExistence type="inferred from homology"/>
<dbReference type="Proteomes" id="UP000295122">
    <property type="component" value="Unassembled WGS sequence"/>
</dbReference>
<gene>
    <name evidence="10" type="ORF">EV668_2248</name>
</gene>
<keyword evidence="5 9" id="KW-0812">Transmembrane</keyword>
<dbReference type="GO" id="GO:0055085">
    <property type="term" value="P:transmembrane transport"/>
    <property type="evidence" value="ECO:0007669"/>
    <property type="project" value="TreeGrafter"/>
</dbReference>
<evidence type="ECO:0000256" key="2">
    <source>
        <dbReference type="ARBA" id="ARBA00009773"/>
    </source>
</evidence>
<accession>A0A4R7CCQ4</accession>
<keyword evidence="7 9" id="KW-0472">Membrane</keyword>
<evidence type="ECO:0000313" key="11">
    <source>
        <dbReference type="Proteomes" id="UP000295122"/>
    </source>
</evidence>
<keyword evidence="3" id="KW-0813">Transport</keyword>
<name>A0A4R7CCQ4_9HYPH</name>
<evidence type="ECO:0000256" key="8">
    <source>
        <dbReference type="SAM" id="MobiDB-lite"/>
    </source>
</evidence>
<feature type="compositionally biased region" description="Acidic residues" evidence="8">
    <location>
        <begin position="456"/>
        <end position="466"/>
    </location>
</feature>
<evidence type="ECO:0000256" key="1">
    <source>
        <dbReference type="ARBA" id="ARBA00004651"/>
    </source>
</evidence>
<dbReference type="InterPro" id="IPR036724">
    <property type="entry name" value="Cobalamin-bd_sf"/>
</dbReference>
<feature type="transmembrane region" description="Helical" evidence="9">
    <location>
        <begin position="262"/>
        <end position="290"/>
    </location>
</feature>
<evidence type="ECO:0000313" key="10">
    <source>
        <dbReference type="EMBL" id="TDR94956.1"/>
    </source>
</evidence>
<organism evidence="10 11">
    <name type="scientific">Enterovirga rhinocerotis</name>
    <dbReference type="NCBI Taxonomy" id="1339210"/>
    <lineage>
        <taxon>Bacteria</taxon>
        <taxon>Pseudomonadati</taxon>
        <taxon>Pseudomonadota</taxon>
        <taxon>Alphaproteobacteria</taxon>
        <taxon>Hyphomicrobiales</taxon>
        <taxon>Methylobacteriaceae</taxon>
        <taxon>Enterovirga</taxon>
    </lineage>
</organism>
<dbReference type="GO" id="GO:0046872">
    <property type="term" value="F:metal ion binding"/>
    <property type="evidence" value="ECO:0007669"/>
    <property type="project" value="InterPro"/>
</dbReference>
<feature type="region of interest" description="Disordered" evidence="8">
    <location>
        <begin position="456"/>
        <end position="484"/>
    </location>
</feature>
<dbReference type="EMBL" id="SNZR01000011">
    <property type="protein sequence ID" value="TDR94956.1"/>
    <property type="molecule type" value="Genomic_DNA"/>
</dbReference>
<reference evidence="10 11" key="1">
    <citation type="submission" date="2019-03" db="EMBL/GenBank/DDBJ databases">
        <title>Genomic Encyclopedia of Type Strains, Phase IV (KMG-IV): sequencing the most valuable type-strain genomes for metagenomic binning, comparative biology and taxonomic classification.</title>
        <authorList>
            <person name="Goeker M."/>
        </authorList>
    </citation>
    <scope>NUCLEOTIDE SEQUENCE [LARGE SCALE GENOMIC DNA]</scope>
    <source>
        <strain evidence="10 11">DSM 25903</strain>
    </source>
</reference>
<feature type="transmembrane region" description="Helical" evidence="9">
    <location>
        <begin position="297"/>
        <end position="318"/>
    </location>
</feature>
<dbReference type="RefSeq" id="WP_133769806.1">
    <property type="nucleotide sequence ID" value="NZ_SNZR01000011.1"/>
</dbReference>
<dbReference type="SUPFAM" id="SSF52242">
    <property type="entry name" value="Cobalamin (vitamin B12)-binding domain"/>
    <property type="match status" value="1"/>
</dbReference>
<feature type="transmembrane region" description="Helical" evidence="9">
    <location>
        <begin position="74"/>
        <end position="95"/>
    </location>
</feature>
<dbReference type="InterPro" id="IPR002549">
    <property type="entry name" value="AI-2E-like"/>
</dbReference>
<evidence type="ECO:0000256" key="5">
    <source>
        <dbReference type="ARBA" id="ARBA00022692"/>
    </source>
</evidence>
<dbReference type="Pfam" id="PF01594">
    <property type="entry name" value="AI-2E_transport"/>
    <property type="match status" value="1"/>
</dbReference>
<feature type="compositionally biased region" description="Basic and acidic residues" evidence="8">
    <location>
        <begin position="467"/>
        <end position="483"/>
    </location>
</feature>
<keyword evidence="4" id="KW-1003">Cell membrane</keyword>
<dbReference type="PANTHER" id="PTHR21716">
    <property type="entry name" value="TRANSMEMBRANE PROTEIN"/>
    <property type="match status" value="1"/>
</dbReference>
<dbReference type="OrthoDB" id="9799225at2"/>
<feature type="transmembrane region" description="Helical" evidence="9">
    <location>
        <begin position="43"/>
        <end position="62"/>
    </location>
</feature>
<comment type="caution">
    <text evidence="10">The sequence shown here is derived from an EMBL/GenBank/DDBJ whole genome shotgun (WGS) entry which is preliminary data.</text>
</comment>
<evidence type="ECO:0000256" key="7">
    <source>
        <dbReference type="ARBA" id="ARBA00023136"/>
    </source>
</evidence>
<comment type="similarity">
    <text evidence="2">Belongs to the autoinducer-2 exporter (AI-2E) (TC 2.A.86) family.</text>
</comment>
<keyword evidence="11" id="KW-1185">Reference proteome</keyword>
<evidence type="ECO:0000256" key="4">
    <source>
        <dbReference type="ARBA" id="ARBA00022475"/>
    </source>
</evidence>
<dbReference type="PANTHER" id="PTHR21716:SF53">
    <property type="entry name" value="PERMEASE PERM-RELATED"/>
    <property type="match status" value="1"/>
</dbReference>
<dbReference type="Gene3D" id="3.40.50.280">
    <property type="entry name" value="Cobalamin-binding domain"/>
    <property type="match status" value="1"/>
</dbReference>
<feature type="transmembrane region" description="Helical" evidence="9">
    <location>
        <begin position="180"/>
        <end position="199"/>
    </location>
</feature>
<evidence type="ECO:0000256" key="3">
    <source>
        <dbReference type="ARBA" id="ARBA00022448"/>
    </source>
</evidence>